<name>A0A5B7HI08_PORTR</name>
<organism evidence="1 2">
    <name type="scientific">Portunus trituberculatus</name>
    <name type="common">Swimming crab</name>
    <name type="synonym">Neptunus trituberculatus</name>
    <dbReference type="NCBI Taxonomy" id="210409"/>
    <lineage>
        <taxon>Eukaryota</taxon>
        <taxon>Metazoa</taxon>
        <taxon>Ecdysozoa</taxon>
        <taxon>Arthropoda</taxon>
        <taxon>Crustacea</taxon>
        <taxon>Multicrustacea</taxon>
        <taxon>Malacostraca</taxon>
        <taxon>Eumalacostraca</taxon>
        <taxon>Eucarida</taxon>
        <taxon>Decapoda</taxon>
        <taxon>Pleocyemata</taxon>
        <taxon>Brachyura</taxon>
        <taxon>Eubrachyura</taxon>
        <taxon>Portunoidea</taxon>
        <taxon>Portunidae</taxon>
        <taxon>Portuninae</taxon>
        <taxon>Portunus</taxon>
    </lineage>
</organism>
<dbReference type="Proteomes" id="UP000324222">
    <property type="component" value="Unassembled WGS sequence"/>
</dbReference>
<dbReference type="EMBL" id="VSRR010027522">
    <property type="protein sequence ID" value="MPC68234.1"/>
    <property type="molecule type" value="Genomic_DNA"/>
</dbReference>
<proteinExistence type="predicted"/>
<protein>
    <submittedName>
        <fullName evidence="1">Uncharacterized protein</fullName>
    </submittedName>
</protein>
<dbReference type="AlphaFoldDB" id="A0A5B7HI08"/>
<reference evidence="1 2" key="1">
    <citation type="submission" date="2019-05" db="EMBL/GenBank/DDBJ databases">
        <title>Another draft genome of Portunus trituberculatus and its Hox gene families provides insights of decapod evolution.</title>
        <authorList>
            <person name="Jeong J.-H."/>
            <person name="Song I."/>
            <person name="Kim S."/>
            <person name="Choi T."/>
            <person name="Kim D."/>
            <person name="Ryu S."/>
            <person name="Kim W."/>
        </authorList>
    </citation>
    <scope>NUCLEOTIDE SEQUENCE [LARGE SCALE GENOMIC DNA]</scope>
    <source>
        <tissue evidence="1">Muscle</tissue>
    </source>
</reference>
<accession>A0A5B7HI08</accession>
<sequence length="90" mass="10194">MEPRAACVIPHEAELRSKGVHMFTPLCIVRDHIYKGYGTLSRPISRGLEIFKGFYDFKAFVMCREREWVAVLPHPSCGVCGRTSLSHEGN</sequence>
<gene>
    <name evidence="1" type="ORF">E2C01_062432</name>
</gene>
<evidence type="ECO:0000313" key="2">
    <source>
        <dbReference type="Proteomes" id="UP000324222"/>
    </source>
</evidence>
<comment type="caution">
    <text evidence="1">The sequence shown here is derived from an EMBL/GenBank/DDBJ whole genome shotgun (WGS) entry which is preliminary data.</text>
</comment>
<keyword evidence="2" id="KW-1185">Reference proteome</keyword>
<evidence type="ECO:0000313" key="1">
    <source>
        <dbReference type="EMBL" id="MPC68234.1"/>
    </source>
</evidence>